<accession>A0A381QH46</accession>
<evidence type="ECO:0000313" key="2">
    <source>
        <dbReference type="EMBL" id="SUZ78270.1"/>
    </source>
</evidence>
<dbReference type="InterPro" id="IPR038404">
    <property type="entry name" value="TRAP_DctP_sf"/>
</dbReference>
<dbReference type="Gene3D" id="3.40.190.170">
    <property type="entry name" value="Bacterial extracellular solute-binding protein, family 7"/>
    <property type="match status" value="1"/>
</dbReference>
<dbReference type="EMBL" id="UINC01001347">
    <property type="protein sequence ID" value="SUZ78270.1"/>
    <property type="molecule type" value="Genomic_DNA"/>
</dbReference>
<dbReference type="GO" id="GO:0055085">
    <property type="term" value="P:transmembrane transport"/>
    <property type="evidence" value="ECO:0007669"/>
    <property type="project" value="InterPro"/>
</dbReference>
<gene>
    <name evidence="2" type="ORF">METZ01_LOCUS31124</name>
</gene>
<evidence type="ECO:0000256" key="1">
    <source>
        <dbReference type="ARBA" id="ARBA00022729"/>
    </source>
</evidence>
<dbReference type="NCBIfam" id="NF037995">
    <property type="entry name" value="TRAP_S1"/>
    <property type="match status" value="1"/>
</dbReference>
<dbReference type="PANTHER" id="PTHR33376">
    <property type="match status" value="1"/>
</dbReference>
<organism evidence="2">
    <name type="scientific">marine metagenome</name>
    <dbReference type="NCBI Taxonomy" id="408172"/>
    <lineage>
        <taxon>unclassified sequences</taxon>
        <taxon>metagenomes</taxon>
        <taxon>ecological metagenomes</taxon>
    </lineage>
</organism>
<keyword evidence="1" id="KW-0732">Signal</keyword>
<dbReference type="InterPro" id="IPR018389">
    <property type="entry name" value="DctP_fam"/>
</dbReference>
<dbReference type="PANTHER" id="PTHR33376:SF4">
    <property type="entry name" value="SIALIC ACID-BINDING PERIPLASMIC PROTEIN SIAP"/>
    <property type="match status" value="1"/>
</dbReference>
<dbReference type="Pfam" id="PF03480">
    <property type="entry name" value="DctP"/>
    <property type="match status" value="1"/>
</dbReference>
<dbReference type="PROSITE" id="PS51257">
    <property type="entry name" value="PROKAR_LIPOPROTEIN"/>
    <property type="match status" value="1"/>
</dbReference>
<reference evidence="2" key="1">
    <citation type="submission" date="2018-05" db="EMBL/GenBank/DDBJ databases">
        <authorList>
            <person name="Lanie J.A."/>
            <person name="Ng W.-L."/>
            <person name="Kazmierczak K.M."/>
            <person name="Andrzejewski T.M."/>
            <person name="Davidsen T.M."/>
            <person name="Wayne K.J."/>
            <person name="Tettelin H."/>
            <person name="Glass J.I."/>
            <person name="Rusch D."/>
            <person name="Podicherti R."/>
            <person name="Tsui H.-C.T."/>
            <person name="Winkler M.E."/>
        </authorList>
    </citation>
    <scope>NUCLEOTIDE SEQUENCE</scope>
</reference>
<dbReference type="AlphaFoldDB" id="A0A381QH46"/>
<proteinExistence type="predicted"/>
<name>A0A381QH46_9ZZZZ</name>
<protein>
    <submittedName>
        <fullName evidence="2">Uncharacterized protein</fullName>
    </submittedName>
</protein>
<sequence length="455" mass="49561">MLGFRLTAMLLVVVSIMLVGCGSDPTAAPAAPAAPAAKTSQPTGQTLEQYAAEHAGGPGAIYVGDTSQLVGDAPHGDLGGFDGEVPLDAIDEHLWILENDYYRSLLETAKLTNPTKLVSTGEKHEFQHACINRTLLWCKLIEAYLIPNLTERTNGQIQLSVSSFPELGLAGTDTMTLVRDGTLGASEIYGGYIGGEYPAVEVQYLWGLWPSHEDHYTVLWNIFPDIEKIIKDATGAVVWSHNWIPGDDQMFFSKKALRTLDDFKGLKTRSHSAALSDWIEGMGADAQFVAFAEVYAALERGILDAGVTGASPGFAQRWFEVTEYMNGGLKSFNSTMNVINDKVWADIPDDLQQILIEEGAKLELESHRIAGIQNRMGVARNVDAGLKHVQFSDELNEHSFNVAAIQHVVPSWVKRVGGPDHPAVTETFNKKIGPIVGLEIVADDSEQGFAVRKLK</sequence>